<keyword evidence="2" id="KW-1185">Reference proteome</keyword>
<gene>
    <name evidence="1" type="ORF">CCH79_00018711</name>
</gene>
<dbReference type="InterPro" id="IPR016187">
    <property type="entry name" value="CTDL_fold"/>
</dbReference>
<evidence type="ECO:0008006" key="3">
    <source>
        <dbReference type="Google" id="ProtNLM"/>
    </source>
</evidence>
<accession>A0A315WBD5</accession>
<dbReference type="EMBL" id="NHOQ01000085">
    <property type="protein sequence ID" value="PWA33148.1"/>
    <property type="molecule type" value="Genomic_DNA"/>
</dbReference>
<dbReference type="InterPro" id="IPR016186">
    <property type="entry name" value="C-type_lectin-like/link_sf"/>
</dbReference>
<comment type="caution">
    <text evidence="1">The sequence shown here is derived from an EMBL/GenBank/DDBJ whole genome shotgun (WGS) entry which is preliminary data.</text>
</comment>
<protein>
    <recommendedName>
        <fullName evidence="3">C-type lectin domain-containing protein</fullName>
    </recommendedName>
</protein>
<evidence type="ECO:0000313" key="1">
    <source>
        <dbReference type="EMBL" id="PWA33148.1"/>
    </source>
</evidence>
<dbReference type="Gene3D" id="3.10.100.10">
    <property type="entry name" value="Mannose-Binding Protein A, subunit A"/>
    <property type="match status" value="2"/>
</dbReference>
<name>A0A315WBD5_GAMAF</name>
<dbReference type="Proteomes" id="UP000250572">
    <property type="component" value="Unassembled WGS sequence"/>
</dbReference>
<proteinExistence type="predicted"/>
<dbReference type="PANTHER" id="PTHR45784">
    <property type="entry name" value="C-TYPE LECTIN DOMAIN FAMILY 20 MEMBER A-RELATED"/>
    <property type="match status" value="1"/>
</dbReference>
<feature type="non-terminal residue" evidence="1">
    <location>
        <position position="124"/>
    </location>
</feature>
<organism evidence="1 2">
    <name type="scientific">Gambusia affinis</name>
    <name type="common">Western mosquitofish</name>
    <name type="synonym">Heterandria affinis</name>
    <dbReference type="NCBI Taxonomy" id="33528"/>
    <lineage>
        <taxon>Eukaryota</taxon>
        <taxon>Metazoa</taxon>
        <taxon>Chordata</taxon>
        <taxon>Craniata</taxon>
        <taxon>Vertebrata</taxon>
        <taxon>Euteleostomi</taxon>
        <taxon>Actinopterygii</taxon>
        <taxon>Neopterygii</taxon>
        <taxon>Teleostei</taxon>
        <taxon>Neoteleostei</taxon>
        <taxon>Acanthomorphata</taxon>
        <taxon>Ovalentaria</taxon>
        <taxon>Atherinomorphae</taxon>
        <taxon>Cyprinodontiformes</taxon>
        <taxon>Poeciliidae</taxon>
        <taxon>Poeciliinae</taxon>
        <taxon>Gambusia</taxon>
    </lineage>
</organism>
<sequence>LCSRCLRVHQHQYALFDTPKTWNVTQSYCRETCIDLATMEAMKKTVMVLKAVGDDYSEAVWVGLQRGRTNHEGDQYILSPERKSWIAIQDFCRKNSTDRISLRNDAEQQTVLEVANGEPVHVGA</sequence>
<dbReference type="AlphaFoldDB" id="A0A315WBD5"/>
<evidence type="ECO:0000313" key="2">
    <source>
        <dbReference type="Proteomes" id="UP000250572"/>
    </source>
</evidence>
<reference evidence="1 2" key="1">
    <citation type="journal article" date="2018" name="G3 (Bethesda)">
        <title>A High-Quality Reference Genome for the Invasive Mosquitofish Gambusia affinis Using a Chicago Library.</title>
        <authorList>
            <person name="Hoffberg S.L."/>
            <person name="Troendle N.J."/>
            <person name="Glenn T.C."/>
            <person name="Mahmud O."/>
            <person name="Louha S."/>
            <person name="Chalopin D."/>
            <person name="Bennetzen J.L."/>
            <person name="Mauricio R."/>
        </authorList>
    </citation>
    <scope>NUCLEOTIDE SEQUENCE [LARGE SCALE GENOMIC DNA]</scope>
    <source>
        <strain evidence="1">NE01/NJP1002.9</strain>
        <tissue evidence="1">Muscle</tissue>
    </source>
</reference>
<feature type="non-terminal residue" evidence="1">
    <location>
        <position position="1"/>
    </location>
</feature>
<dbReference type="SUPFAM" id="SSF56436">
    <property type="entry name" value="C-type lectin-like"/>
    <property type="match status" value="2"/>
</dbReference>
<dbReference type="PANTHER" id="PTHR45784:SF3">
    <property type="entry name" value="C-TYPE LECTIN DOMAIN FAMILY 4 MEMBER K-LIKE-RELATED"/>
    <property type="match status" value="1"/>
</dbReference>